<organism evidence="1 2">
    <name type="scientific">Yersinia pseudotuberculosis</name>
    <dbReference type="NCBI Taxonomy" id="633"/>
    <lineage>
        <taxon>Bacteria</taxon>
        <taxon>Pseudomonadati</taxon>
        <taxon>Pseudomonadota</taxon>
        <taxon>Gammaproteobacteria</taxon>
        <taxon>Enterobacterales</taxon>
        <taxon>Yersiniaceae</taxon>
        <taxon>Yersinia</taxon>
    </lineage>
</organism>
<gene>
    <name evidence="1" type="ORF">NCTC8580_01911</name>
</gene>
<proteinExistence type="predicted"/>
<evidence type="ECO:0000313" key="1">
    <source>
        <dbReference type="EMBL" id="SUP82047.1"/>
    </source>
</evidence>
<dbReference type="Proteomes" id="UP000255087">
    <property type="component" value="Unassembled WGS sequence"/>
</dbReference>
<accession>A0A0T9JAF8</accession>
<protein>
    <submittedName>
        <fullName evidence="1">Uncharacterized protein</fullName>
    </submittedName>
</protein>
<name>A0A0T9JAF8_YERPU</name>
<dbReference type="RefSeq" id="WP_033851077.1">
    <property type="nucleotide sequence ID" value="NZ_CPWG01000005.1"/>
</dbReference>
<evidence type="ECO:0000313" key="2">
    <source>
        <dbReference type="Proteomes" id="UP000255087"/>
    </source>
</evidence>
<dbReference type="EMBL" id="UHJC01000001">
    <property type="protein sequence ID" value="SUP82047.1"/>
    <property type="molecule type" value="Genomic_DNA"/>
</dbReference>
<dbReference type="AlphaFoldDB" id="A0A0T9JAF8"/>
<reference evidence="1 2" key="1">
    <citation type="submission" date="2018-06" db="EMBL/GenBank/DDBJ databases">
        <authorList>
            <consortium name="Pathogen Informatics"/>
            <person name="Doyle S."/>
        </authorList>
    </citation>
    <scope>NUCLEOTIDE SEQUENCE [LARGE SCALE GENOMIC DNA]</scope>
    <source>
        <strain evidence="1 2">NCTC8580</strain>
    </source>
</reference>
<sequence>MKKYGIHIDERDNTIGFRDHSTWEEWFDTEIERDEKYSIYTQNTALDLRDMMIEQDIANSPYIDGDEVITRTYSKIEKAS</sequence>